<gene>
    <name evidence="1" type="ORF">Ate02nite_44620</name>
</gene>
<protein>
    <submittedName>
        <fullName evidence="1">Uncharacterized protein</fullName>
    </submittedName>
</protein>
<sequence>MPPEGTDLQSLAATVRYVGSCEHKTYPSFAGPPKPRADASKCDPKLADADELTGWLREAMAAGAIGAPWEGDYPRYVWHRQGDVVYEGRLVNQAQGHYKGYPLTVDELPEGLS</sequence>
<evidence type="ECO:0000313" key="1">
    <source>
        <dbReference type="EMBL" id="GIF21732.1"/>
    </source>
</evidence>
<keyword evidence="2" id="KW-1185">Reference proteome</keyword>
<name>A0A919NQE4_9ACTN</name>
<accession>A0A919NQE4</accession>
<comment type="caution">
    <text evidence="1">The sequence shown here is derived from an EMBL/GenBank/DDBJ whole genome shotgun (WGS) entry which is preliminary data.</text>
</comment>
<dbReference type="Proteomes" id="UP000623608">
    <property type="component" value="Unassembled WGS sequence"/>
</dbReference>
<organism evidence="1 2">
    <name type="scientific">Paractinoplanes tereljensis</name>
    <dbReference type="NCBI Taxonomy" id="571912"/>
    <lineage>
        <taxon>Bacteria</taxon>
        <taxon>Bacillati</taxon>
        <taxon>Actinomycetota</taxon>
        <taxon>Actinomycetes</taxon>
        <taxon>Micromonosporales</taxon>
        <taxon>Micromonosporaceae</taxon>
        <taxon>Paractinoplanes</taxon>
    </lineage>
</organism>
<evidence type="ECO:0000313" key="2">
    <source>
        <dbReference type="Proteomes" id="UP000623608"/>
    </source>
</evidence>
<dbReference type="AlphaFoldDB" id="A0A919NQE4"/>
<dbReference type="EMBL" id="BOMY01000031">
    <property type="protein sequence ID" value="GIF21732.1"/>
    <property type="molecule type" value="Genomic_DNA"/>
</dbReference>
<reference evidence="1" key="1">
    <citation type="submission" date="2021-01" db="EMBL/GenBank/DDBJ databases">
        <title>Whole genome shotgun sequence of Actinoplanes tereljensis NBRC 105297.</title>
        <authorList>
            <person name="Komaki H."/>
            <person name="Tamura T."/>
        </authorList>
    </citation>
    <scope>NUCLEOTIDE SEQUENCE</scope>
    <source>
        <strain evidence="1">NBRC 105297</strain>
    </source>
</reference>
<proteinExistence type="predicted"/>